<reference evidence="2 3" key="1">
    <citation type="submission" date="2015-10" db="EMBL/GenBank/DDBJ databases">
        <title>Draft genome sequence of Streptomyces sp. RV15, isolated from a marine sponge.</title>
        <authorList>
            <person name="Ruckert C."/>
            <person name="Abdelmohsen U.R."/>
            <person name="Winkler A."/>
            <person name="Hentschel U."/>
            <person name="Kalinowski J."/>
            <person name="Kampfer P."/>
            <person name="Glaeser S."/>
        </authorList>
    </citation>
    <scope>NUCLEOTIDE SEQUENCE [LARGE SCALE GENOMIC DNA]</scope>
    <source>
        <strain evidence="2 3">RV15</strain>
    </source>
</reference>
<evidence type="ECO:0000313" key="3">
    <source>
        <dbReference type="Proteomes" id="UP000053260"/>
    </source>
</evidence>
<organism evidence="2 3">
    <name type="scientific">Streptomyces dysideae</name>
    <dbReference type="NCBI Taxonomy" id="909626"/>
    <lineage>
        <taxon>Bacteria</taxon>
        <taxon>Bacillati</taxon>
        <taxon>Actinomycetota</taxon>
        <taxon>Actinomycetes</taxon>
        <taxon>Kitasatosporales</taxon>
        <taxon>Streptomycetaceae</taxon>
        <taxon>Streptomyces</taxon>
    </lineage>
</organism>
<dbReference type="Proteomes" id="UP000053260">
    <property type="component" value="Unassembled WGS sequence"/>
</dbReference>
<dbReference type="GO" id="GO:0031412">
    <property type="term" value="P:gas vesicle organization"/>
    <property type="evidence" value="ECO:0007669"/>
    <property type="project" value="InterPro"/>
</dbReference>
<name>A0A101V1Z6_9ACTN</name>
<sequence>MVTNDREPKKTRASSASAEERVSASEAMRSAAEQLTELLGRTPESVSALRPTDQGWEAEVEVVEVERVPETSSVMASYQVVLDPAGNLQAYERGRRYTRAQVDRDRGR</sequence>
<dbReference type="STRING" id="909626.AQJ91_11930"/>
<dbReference type="OrthoDB" id="163447at2"/>
<evidence type="ECO:0000313" key="2">
    <source>
        <dbReference type="EMBL" id="KUO21030.1"/>
    </source>
</evidence>
<gene>
    <name evidence="2" type="ORF">AQJ91_11930</name>
</gene>
<dbReference type="AlphaFoldDB" id="A0A101V1Z6"/>
<keyword evidence="3" id="KW-1185">Reference proteome</keyword>
<feature type="compositionally biased region" description="Basic and acidic residues" evidence="1">
    <location>
        <begin position="1"/>
        <end position="10"/>
    </location>
</feature>
<accession>A0A101V1Z6</accession>
<feature type="region of interest" description="Disordered" evidence="1">
    <location>
        <begin position="1"/>
        <end position="30"/>
    </location>
</feature>
<evidence type="ECO:0000256" key="1">
    <source>
        <dbReference type="SAM" id="MobiDB-lite"/>
    </source>
</evidence>
<dbReference type="Pfam" id="PF05800">
    <property type="entry name" value="GvpO"/>
    <property type="match status" value="1"/>
</dbReference>
<dbReference type="InterPro" id="IPR008634">
    <property type="entry name" value="Gas-vesicle_GvpO"/>
</dbReference>
<dbReference type="PIRSF" id="PIRSF028743">
    <property type="entry name" value="GvpO_protein"/>
    <property type="match status" value="1"/>
</dbReference>
<proteinExistence type="predicted"/>
<comment type="caution">
    <text evidence="2">The sequence shown here is derived from an EMBL/GenBank/DDBJ whole genome shotgun (WGS) entry which is preliminary data.</text>
</comment>
<protein>
    <submittedName>
        <fullName evidence="2">Gas vesicle protein</fullName>
    </submittedName>
</protein>
<dbReference type="RefSeq" id="WP_067019511.1">
    <property type="nucleotide sequence ID" value="NZ_KQ949079.1"/>
</dbReference>
<dbReference type="EMBL" id="LMXB01000028">
    <property type="protein sequence ID" value="KUO21030.1"/>
    <property type="molecule type" value="Genomic_DNA"/>
</dbReference>